<evidence type="ECO:0000313" key="1">
    <source>
        <dbReference type="EMBL" id="MFD0891429.1"/>
    </source>
</evidence>
<reference evidence="2" key="1">
    <citation type="journal article" date="2019" name="Int. J. Syst. Evol. Microbiol.">
        <title>The Global Catalogue of Microorganisms (GCM) 10K type strain sequencing project: providing services to taxonomists for standard genome sequencing and annotation.</title>
        <authorList>
            <consortium name="The Broad Institute Genomics Platform"/>
            <consortium name="The Broad Institute Genome Sequencing Center for Infectious Disease"/>
            <person name="Wu L."/>
            <person name="Ma J."/>
        </authorList>
    </citation>
    <scope>NUCLEOTIDE SEQUENCE [LARGE SCALE GENOMIC DNA]</scope>
    <source>
        <strain evidence="2">CCUG 62974</strain>
    </source>
</reference>
<feature type="non-terminal residue" evidence="1">
    <location>
        <position position="140"/>
    </location>
</feature>
<dbReference type="InterPro" id="IPR036188">
    <property type="entry name" value="FAD/NAD-bd_sf"/>
</dbReference>
<dbReference type="SUPFAM" id="SSF51905">
    <property type="entry name" value="FAD/NAD(P)-binding domain"/>
    <property type="match status" value="1"/>
</dbReference>
<evidence type="ECO:0000313" key="2">
    <source>
        <dbReference type="Proteomes" id="UP001597024"/>
    </source>
</evidence>
<sequence>MGTRTLVCLGGGPAGLFLARLLRRADPSWQVTLYERDAPGSTFGFGIGLGWRAAAALAEGDRDTGRRITEAGVVGHGISLRHRGADVRWGPRGGTAVARAVLLDILREQALAAGVTIEYGVAADLSEVHADVIVAADGAH</sequence>
<protein>
    <submittedName>
        <fullName evidence="1">Bifunctional salicylyl-CoA 5-hydroxylase/oxidoreductase</fullName>
    </submittedName>
</protein>
<organism evidence="1 2">
    <name type="scientific">Streptosporangium algeriense</name>
    <dbReference type="NCBI Taxonomy" id="1682748"/>
    <lineage>
        <taxon>Bacteria</taxon>
        <taxon>Bacillati</taxon>
        <taxon>Actinomycetota</taxon>
        <taxon>Actinomycetes</taxon>
        <taxon>Streptosporangiales</taxon>
        <taxon>Streptosporangiaceae</taxon>
        <taxon>Streptosporangium</taxon>
    </lineage>
</organism>
<keyword evidence="2" id="KW-1185">Reference proteome</keyword>
<gene>
    <name evidence="1" type="ORF">ACFQ08_43355</name>
</gene>
<proteinExistence type="predicted"/>
<dbReference type="Proteomes" id="UP001597024">
    <property type="component" value="Unassembled WGS sequence"/>
</dbReference>
<accession>A0ABW3E8A3</accession>
<dbReference type="Gene3D" id="3.50.50.60">
    <property type="entry name" value="FAD/NAD(P)-binding domain"/>
    <property type="match status" value="1"/>
</dbReference>
<comment type="caution">
    <text evidence="1">The sequence shown here is derived from an EMBL/GenBank/DDBJ whole genome shotgun (WGS) entry which is preliminary data.</text>
</comment>
<dbReference type="EMBL" id="JBHTHX010003171">
    <property type="protein sequence ID" value="MFD0891429.1"/>
    <property type="molecule type" value="Genomic_DNA"/>
</dbReference>
<name>A0ABW3E8A3_9ACTN</name>